<feature type="transmembrane region" description="Helical" evidence="1">
    <location>
        <begin position="48"/>
        <end position="69"/>
    </location>
</feature>
<evidence type="ECO:0000256" key="1">
    <source>
        <dbReference type="SAM" id="Phobius"/>
    </source>
</evidence>
<dbReference type="RefSeq" id="WP_104936353.1">
    <property type="nucleotide sequence ID" value="NZ_CP021255.1"/>
</dbReference>
<reference evidence="2 3" key="1">
    <citation type="journal article" date="2018" name="MBio">
        <title>Insights into the evolution of host association through the isolation and characterization of a novel human periodontal pathobiont, Desulfobulbus oralis.</title>
        <authorList>
            <person name="Cross K.L."/>
            <person name="Chirania P."/>
            <person name="Xiong W."/>
            <person name="Beall C.J."/>
            <person name="Elkins J.G."/>
            <person name="Giannone R.J."/>
            <person name="Griffen A.L."/>
            <person name="Guss A.M."/>
            <person name="Hettich R.L."/>
            <person name="Joshi S.S."/>
            <person name="Mokrzan E.M."/>
            <person name="Martin R.K."/>
            <person name="Zhulin I.B."/>
            <person name="Leys E.J."/>
            <person name="Podar M."/>
        </authorList>
    </citation>
    <scope>NUCLEOTIDE SEQUENCE [LARGE SCALE GENOMIC DNA]</scope>
    <source>
        <strain evidence="2 3">ORNL</strain>
    </source>
</reference>
<feature type="transmembrane region" description="Helical" evidence="1">
    <location>
        <begin position="90"/>
        <end position="112"/>
    </location>
</feature>
<dbReference type="EMBL" id="CP021255">
    <property type="protein sequence ID" value="AVD71077.1"/>
    <property type="molecule type" value="Genomic_DNA"/>
</dbReference>
<organism evidence="2 3">
    <name type="scientific">Desulfobulbus oralis</name>
    <dbReference type="NCBI Taxonomy" id="1986146"/>
    <lineage>
        <taxon>Bacteria</taxon>
        <taxon>Pseudomonadati</taxon>
        <taxon>Thermodesulfobacteriota</taxon>
        <taxon>Desulfobulbia</taxon>
        <taxon>Desulfobulbales</taxon>
        <taxon>Desulfobulbaceae</taxon>
        <taxon>Desulfobulbus</taxon>
    </lineage>
</organism>
<evidence type="ECO:0000313" key="3">
    <source>
        <dbReference type="Proteomes" id="UP000239867"/>
    </source>
</evidence>
<dbReference type="AlphaFoldDB" id="A0A2L1GN84"/>
<proteinExistence type="predicted"/>
<sequence>MNEDEQAYARLLRCRIGLLPLTALFLLVLLPFFALWCTKPDLLFAGATAWWALLAVLLGLLLFTGCAFYRNVCRELTNPDCRREALRLHALGFLCLAAACAPYCFRVLPALLHNAGPQSSRTVPALIVAKHTGRLCPQALTLELDLGRTRKRYQSCNVDAKAWHAARPGDPVQVRGQSSAHGFAVTGLVFPPGP</sequence>
<evidence type="ECO:0000313" key="2">
    <source>
        <dbReference type="EMBL" id="AVD71077.1"/>
    </source>
</evidence>
<feature type="transmembrane region" description="Helical" evidence="1">
    <location>
        <begin position="16"/>
        <end position="36"/>
    </location>
</feature>
<keyword evidence="3" id="KW-1185">Reference proteome</keyword>
<dbReference type="Proteomes" id="UP000239867">
    <property type="component" value="Chromosome"/>
</dbReference>
<gene>
    <name evidence="2" type="ORF">CAY53_05925</name>
</gene>
<keyword evidence="1" id="KW-0812">Transmembrane</keyword>
<keyword evidence="1" id="KW-1133">Transmembrane helix</keyword>
<keyword evidence="1" id="KW-0472">Membrane</keyword>
<dbReference type="KEGG" id="deo:CAY53_05925"/>
<accession>A0A2L1GN84</accession>
<protein>
    <submittedName>
        <fullName evidence="2">Uncharacterized protein</fullName>
    </submittedName>
</protein>
<name>A0A2L1GN84_9BACT</name>